<dbReference type="InterPro" id="IPR024463">
    <property type="entry name" value="Transposase_TnpC_homeodom"/>
</dbReference>
<dbReference type="PANTHER" id="PTHR33678:SF1">
    <property type="entry name" value="BLL1576 PROTEIN"/>
    <property type="match status" value="1"/>
</dbReference>
<feature type="domain" description="Transposase TnpC homeodomain" evidence="4">
    <location>
        <begin position="52"/>
        <end position="136"/>
    </location>
</feature>
<reference evidence="6 12" key="1">
    <citation type="journal article" date="2007" name="Nat. Biotechnol.">
        <title>Complete genome sequence of the myxobacterium Sorangium cellulosum.</title>
        <authorList>
            <person name="Schneiker S."/>
            <person name="Perlova O."/>
            <person name="Kaiser O."/>
            <person name="Gerth K."/>
            <person name="Alici A."/>
            <person name="Altmeyer M.O."/>
            <person name="Bartels D."/>
            <person name="Bekel T."/>
            <person name="Beyer S."/>
            <person name="Bode E."/>
            <person name="Bode H.B."/>
            <person name="Bolten C.J."/>
            <person name="Choudhuri J.V."/>
            <person name="Doss S."/>
            <person name="Elnakady Y.A."/>
            <person name="Frank B."/>
            <person name="Gaigalat L."/>
            <person name="Goesmann A."/>
            <person name="Groeger C."/>
            <person name="Gross F."/>
            <person name="Jelsbak L."/>
            <person name="Jelsbak L."/>
            <person name="Kalinowski J."/>
            <person name="Kegler C."/>
            <person name="Knauber T."/>
            <person name="Konietzny S."/>
            <person name="Kopp M."/>
            <person name="Krause L."/>
            <person name="Krug D."/>
            <person name="Linke B."/>
            <person name="Mahmud T."/>
            <person name="Martinez-Arias R."/>
            <person name="McHardy A.C."/>
            <person name="Merai M."/>
            <person name="Meyer F."/>
            <person name="Mormann S."/>
            <person name="Munoz-Dorado J."/>
            <person name="Perez J."/>
            <person name="Pradella S."/>
            <person name="Rachid S."/>
            <person name="Raddatz G."/>
            <person name="Rosenau F."/>
            <person name="Rueckert C."/>
            <person name="Sasse F."/>
            <person name="Scharfe M."/>
            <person name="Schuster S.C."/>
            <person name="Suen G."/>
            <person name="Treuner-Lange A."/>
            <person name="Velicer G.J."/>
            <person name="Vorholter F.-J."/>
            <person name="Weissman K.J."/>
            <person name="Welch R.D."/>
            <person name="Wenzel S.C."/>
            <person name="Whitworth D.E."/>
            <person name="Wilhelm S."/>
            <person name="Wittmann C."/>
            <person name="Bloecker H."/>
            <person name="Puehler A."/>
            <person name="Mueller R."/>
        </authorList>
    </citation>
    <scope>NUCLEOTIDE SEQUENCE [LARGE SCALE GENOMIC DNA]</scope>
    <source>
        <strain evidence="6">So ce 56</strain>
        <strain evidence="12">So ce56</strain>
    </source>
</reference>
<dbReference type="BioCyc" id="SCEL448385:SCE_RS34420-MONOMER"/>
<dbReference type="PANTHER" id="PTHR33678">
    <property type="entry name" value="BLL1576 PROTEIN"/>
    <property type="match status" value="1"/>
</dbReference>
<dbReference type="RefSeq" id="WP_012234914.1">
    <property type="nucleotide sequence ID" value="NC_010162.1"/>
</dbReference>
<evidence type="ECO:0000313" key="6">
    <source>
        <dbReference type="EMBL" id="CAN92440.1"/>
    </source>
</evidence>
<dbReference type="InterPro" id="IPR052344">
    <property type="entry name" value="Transposase-related"/>
</dbReference>
<evidence type="ECO:0000259" key="2">
    <source>
        <dbReference type="Pfam" id="PF03050"/>
    </source>
</evidence>
<feature type="compositionally biased region" description="Low complexity" evidence="1">
    <location>
        <begin position="88"/>
        <end position="109"/>
    </location>
</feature>
<dbReference type="EMBL" id="AM746676">
    <property type="protein sequence ID" value="CAN96876.1"/>
    <property type="molecule type" value="Genomic_DNA"/>
</dbReference>
<evidence type="ECO:0000313" key="11">
    <source>
        <dbReference type="EMBL" id="CAN99273.1"/>
    </source>
</evidence>
<proteinExistence type="predicted"/>
<dbReference type="BioCyc" id="SCEL448385:SCE_RS46605-MONOMER"/>
<dbReference type="Pfam" id="PF13007">
    <property type="entry name" value="LZ_Tnp_IS66"/>
    <property type="match status" value="1"/>
</dbReference>
<dbReference type="OrthoDB" id="9800877at2"/>
<evidence type="ECO:0000313" key="10">
    <source>
        <dbReference type="EMBL" id="CAN96876.1"/>
    </source>
</evidence>
<evidence type="ECO:0000256" key="1">
    <source>
        <dbReference type="SAM" id="MobiDB-lite"/>
    </source>
</evidence>
<dbReference type="InterPro" id="IPR004291">
    <property type="entry name" value="Transposase_IS66_central"/>
</dbReference>
<dbReference type="BioCyc" id="SCEL448385:SCE_RS33940-MONOMER"/>
<accession>A9G0V4</accession>
<evidence type="ECO:0000259" key="3">
    <source>
        <dbReference type="Pfam" id="PF13005"/>
    </source>
</evidence>
<evidence type="ECO:0000313" key="9">
    <source>
        <dbReference type="EMBL" id="CAN96786.1"/>
    </source>
</evidence>
<dbReference type="Pfam" id="PF13005">
    <property type="entry name" value="zf-IS66"/>
    <property type="match status" value="1"/>
</dbReference>
<sequence length="554" mass="60650">MTSPLQSQAQLPADLADVRSKLEQLAAAGQLPELIDLVLGLLVQLRDKNTALSARLASALRELYGRKSQQVSTEQLMLMFAELGAEAPPGAAGSELGADAAPQPEQGLVPQPPEPPKPPRGRGGRAPLPEHLPRETRVVPVPEAERTCPQCGADKKCIGHRTSEVLEFVPAQFKIIEEQREKLACPRCPEQGVTTADSEKVMDRGRPGPGLLASILVEKFEDSMPLYRQSQQYARFGVSLSPSTLGDWSAFALDVLAPVAERIAERVLDSFYLRADDTGMRVLDRDHPAGVKRGHIWAFVGAGLVAFLYAPDWKAKHPAALLQGFTGYLQGDGYAGYGAMLRGGDDGEMIVPEERRLGCGMHIRAKFEKAAKGGDARAAVALSYFKAIYRIESTCKEEALSTEARLARRQERSLPVVDELYQWIHELHLRLVPGTPLCIATQYAINQAAAWRRCFTDGRFEIDNGEVERQLRRVALGRKNYLFAGSDKGAQRLAIGYTIFGSCRMHGVNPLAWATDVIGRLQAGWQRDRLDELLPDAWARSSRAAPSAGDTDAT</sequence>
<dbReference type="KEGG" id="scl:sce9101"/>
<evidence type="ECO:0000259" key="5">
    <source>
        <dbReference type="Pfam" id="PF13817"/>
    </source>
</evidence>
<dbReference type="KEGG" id="scl:sce6707"/>
<dbReference type="InterPro" id="IPR039552">
    <property type="entry name" value="IS66_C"/>
</dbReference>
<dbReference type="Pfam" id="PF03050">
    <property type="entry name" value="DDE_Tnp_IS66"/>
    <property type="match status" value="1"/>
</dbReference>
<dbReference type="EMBL" id="AM746676">
    <property type="protein sequence ID" value="CAN96269.1"/>
    <property type="molecule type" value="Genomic_DNA"/>
</dbReference>
<dbReference type="NCBIfam" id="NF033517">
    <property type="entry name" value="transpos_IS66"/>
    <property type="match status" value="1"/>
</dbReference>
<evidence type="ECO:0000313" key="8">
    <source>
        <dbReference type="EMBL" id="CAN96303.1"/>
    </source>
</evidence>
<dbReference type="BioCyc" id="SCEL448385:SCE_RS31545-MONOMER"/>
<feature type="domain" description="Transposase IS66 C-terminal" evidence="5">
    <location>
        <begin position="498"/>
        <end position="535"/>
    </location>
</feature>
<dbReference type="eggNOG" id="COG4974">
    <property type="taxonomic scope" value="Bacteria"/>
</dbReference>
<dbReference type="KEGG" id="scl:sce2281"/>
<dbReference type="InterPro" id="IPR024474">
    <property type="entry name" value="Znf_dom_IS66"/>
</dbReference>
<dbReference type="HOGENOM" id="CLU_023034_0_1_7"/>
<feature type="domain" description="Transposase IS66 zinc-finger binding" evidence="3">
    <location>
        <begin position="145"/>
        <end position="188"/>
    </location>
</feature>
<dbReference type="KEGG" id="scl:sce6617"/>
<dbReference type="KEGG" id="scl:sce6137"/>
<dbReference type="Pfam" id="PF13817">
    <property type="entry name" value="DDE_Tnp_IS66_C"/>
    <property type="match status" value="1"/>
</dbReference>
<feature type="domain" description="Transposase IS66 central" evidence="2">
    <location>
        <begin position="205"/>
        <end position="491"/>
    </location>
</feature>
<evidence type="ECO:0000313" key="7">
    <source>
        <dbReference type="EMBL" id="CAN96269.1"/>
    </source>
</evidence>
<organism evidence="6 12">
    <name type="scientific">Sorangium cellulosum (strain So ce56)</name>
    <name type="common">Polyangium cellulosum (strain So ce56)</name>
    <dbReference type="NCBI Taxonomy" id="448385"/>
    <lineage>
        <taxon>Bacteria</taxon>
        <taxon>Pseudomonadati</taxon>
        <taxon>Myxococcota</taxon>
        <taxon>Polyangia</taxon>
        <taxon>Polyangiales</taxon>
        <taxon>Polyangiaceae</taxon>
        <taxon>Sorangium</taxon>
    </lineage>
</organism>
<dbReference type="EMBL" id="AM746676">
    <property type="protein sequence ID" value="CAN96786.1"/>
    <property type="molecule type" value="Genomic_DNA"/>
</dbReference>
<dbReference type="AlphaFoldDB" id="A9G0V4"/>
<dbReference type="EMBL" id="AM746676">
    <property type="protein sequence ID" value="CAN96303.1"/>
    <property type="molecule type" value="Genomic_DNA"/>
</dbReference>
<dbReference type="EMBL" id="AM746676">
    <property type="protein sequence ID" value="CAN99273.1"/>
    <property type="molecule type" value="Genomic_DNA"/>
</dbReference>
<protein>
    <submittedName>
        <fullName evidence="6">Transposase</fullName>
    </submittedName>
</protein>
<keyword evidence="12" id="KW-1185">Reference proteome</keyword>
<dbReference type="BioCyc" id="SCEL448385:SCE_RS31360-MONOMER"/>
<dbReference type="KEGG" id="scl:sce6105"/>
<evidence type="ECO:0000313" key="12">
    <source>
        <dbReference type="Proteomes" id="UP000002139"/>
    </source>
</evidence>
<dbReference type="STRING" id="448385.sce2281"/>
<dbReference type="BioCyc" id="SCEL448385:SCE_RS50680-MONOMER"/>
<evidence type="ECO:0000259" key="4">
    <source>
        <dbReference type="Pfam" id="PF13007"/>
    </source>
</evidence>
<feature type="region of interest" description="Disordered" evidence="1">
    <location>
        <begin position="88"/>
        <end position="137"/>
    </location>
</feature>
<gene>
    <name evidence="6" type="ordered locus">sce2281</name>
    <name evidence="7" type="ordered locus">sce6105</name>
    <name evidence="8" type="ordered locus">sce6137</name>
    <name evidence="9" type="ordered locus">sce6617</name>
    <name evidence="10" type="ordered locus">sce6707</name>
    <name evidence="11" type="ordered locus">sce9101</name>
</gene>
<dbReference type="Proteomes" id="UP000002139">
    <property type="component" value="Chromosome"/>
</dbReference>
<name>A9G0V4_SORC5</name>
<dbReference type="EMBL" id="AM746676">
    <property type="protein sequence ID" value="CAN92440.1"/>
    <property type="molecule type" value="Genomic_DNA"/>
</dbReference>